<evidence type="ECO:0000256" key="1">
    <source>
        <dbReference type="ARBA" id="ARBA00004651"/>
    </source>
</evidence>
<keyword evidence="4 9" id="KW-0812">Transmembrane</keyword>
<dbReference type="RefSeq" id="XP_030833010.1">
    <property type="nucleotide sequence ID" value="XM_030977150.1"/>
</dbReference>
<dbReference type="Pfam" id="PF14752">
    <property type="entry name" value="RBP_receptor"/>
    <property type="match status" value="1"/>
</dbReference>
<evidence type="ECO:0008006" key="12">
    <source>
        <dbReference type="Google" id="ProtNLM"/>
    </source>
</evidence>
<feature type="compositionally biased region" description="Basic and acidic residues" evidence="8">
    <location>
        <begin position="831"/>
        <end position="876"/>
    </location>
</feature>
<evidence type="ECO:0000256" key="5">
    <source>
        <dbReference type="ARBA" id="ARBA00022989"/>
    </source>
</evidence>
<feature type="region of interest" description="Disordered" evidence="8">
    <location>
        <begin position="796"/>
        <end position="876"/>
    </location>
</feature>
<reference evidence="10" key="2">
    <citation type="submission" date="2021-01" db="UniProtKB">
        <authorList>
            <consortium name="EnsemblMetazoa"/>
        </authorList>
    </citation>
    <scope>IDENTIFICATION</scope>
</reference>
<keyword evidence="3" id="KW-1003">Cell membrane</keyword>
<evidence type="ECO:0000256" key="4">
    <source>
        <dbReference type="ARBA" id="ARBA00022692"/>
    </source>
</evidence>
<dbReference type="EnsemblMetazoa" id="XM_030977151">
    <property type="protein sequence ID" value="XP_030833011"/>
    <property type="gene ID" value="LOC100890188"/>
</dbReference>
<feature type="transmembrane region" description="Helical" evidence="9">
    <location>
        <begin position="500"/>
        <end position="533"/>
    </location>
</feature>
<dbReference type="GeneID" id="100890188"/>
<dbReference type="RefSeq" id="XP_030833011.1">
    <property type="nucleotide sequence ID" value="XM_030977151.1"/>
</dbReference>
<feature type="transmembrane region" description="Helical" evidence="9">
    <location>
        <begin position="94"/>
        <end position="111"/>
    </location>
</feature>
<dbReference type="GO" id="GO:0034632">
    <property type="term" value="F:retinol transmembrane transporter activity"/>
    <property type="evidence" value="ECO:0007669"/>
    <property type="project" value="InterPro"/>
</dbReference>
<dbReference type="PANTHER" id="PTHR21444">
    <property type="entry name" value="COILED-COIL DOMAIN-CONTAINING PROTEIN 180"/>
    <property type="match status" value="1"/>
</dbReference>
<feature type="transmembrane region" description="Helical" evidence="9">
    <location>
        <begin position="200"/>
        <end position="222"/>
    </location>
</feature>
<feature type="transmembrane region" description="Helical" evidence="9">
    <location>
        <begin position="351"/>
        <end position="371"/>
    </location>
</feature>
<dbReference type="InterPro" id="IPR026612">
    <property type="entry name" value="STRA6-like"/>
</dbReference>
<sequence length="876" mass="98812">MDVGRVMGIFSGLHNGDNSTPSPPNVQLTASTNCTRGPDWTLFIHCCLPPSLIILLILSFFGKMYNYRLRSLFGIKHLAVVFPINLLDDHEHRWSHALAFGATASIIFDLFSGDYTSLYLNTDTVEPWLKIFLGLVATIELGTILFPFFACISSPSALVGSLLGFIYVAIWFSVQLAHIITCPNIDGGEGFPYESVVIQLPVLVFTFLLMIRFLYFLIYSIMRKIQNTKISSEEKLMQSYHAQHVQALLRPPLPPKIYTKKWEQIAYHWYEPTQNFIYPTRIICTFVVAVLCEYQVAIRTTYGIDQALSRAFMKFREWYTVFVISEEIPPATANQTYLALDRYEMAAHVSWYLACALSIAISLSYITHIFVCFRKHVLRLYKGDRQFLPDAPLNSVKSMTGSLQYCGFQIAYYLSGYVIMNVTSFAVLYVISGAVVIPLMQNAWAFVSGFLNVVVPLFAVAFLVFGSQPILAKRVFLQPKLDQNDKDKPLALQHRDFYHIFSYFLVFLNVLVGMLSCVIRILTGLFVGVFLLCRIDRPILMRGYEHLDQSYQAYIGNLNMINAHSHPVLVVFCQILINRTISRKRAKLGRARAGTDVTASYSFVEHDIDRSIAKTNSFEVVNYGSTNNSSGTLGKSMSPHARAIMRWQLAYTLLFNPSLLGTRKRSRQMTYKEMEKRILKVATLLPHRQQVLKRSQAALSGEQVGLVGLGAAVRVRPAPGLYTKHHEDDKLAAMLLNRELMADQSDIGEETQAEISDVEVAEAELKTDSKVIRGQESGVEKDAKLKSGIKDADIVVNNGHRDSSSTREADELKELKDPSEFKQGSHTSQDTNKDLRRESPHNERASNNSIKHDGVHLDDPSSSSTEHHDHIDPKGH</sequence>
<feature type="transmembrane region" description="Helical" evidence="9">
    <location>
        <begin position="131"/>
        <end position="150"/>
    </location>
</feature>
<dbReference type="InParanoid" id="A0A7M7N900"/>
<name>A0A7M7N900_STRPU</name>
<protein>
    <recommendedName>
        <fullName evidence="12">Stimulated by retinoic acid gene 6 protein-like</fullName>
    </recommendedName>
</protein>
<dbReference type="GO" id="GO:0038023">
    <property type="term" value="F:signaling receptor activity"/>
    <property type="evidence" value="ECO:0007669"/>
    <property type="project" value="InterPro"/>
</dbReference>
<dbReference type="EnsemblMetazoa" id="XM_030977150">
    <property type="protein sequence ID" value="XP_030833010"/>
    <property type="gene ID" value="LOC100890188"/>
</dbReference>
<evidence type="ECO:0000256" key="9">
    <source>
        <dbReference type="SAM" id="Phobius"/>
    </source>
</evidence>
<reference evidence="11" key="1">
    <citation type="submission" date="2015-02" db="EMBL/GenBank/DDBJ databases">
        <title>Genome sequencing for Strongylocentrotus purpuratus.</title>
        <authorList>
            <person name="Murali S."/>
            <person name="Liu Y."/>
            <person name="Vee V."/>
            <person name="English A."/>
            <person name="Wang M."/>
            <person name="Skinner E."/>
            <person name="Han Y."/>
            <person name="Muzny D.M."/>
            <person name="Worley K.C."/>
            <person name="Gibbs R.A."/>
        </authorList>
    </citation>
    <scope>NUCLEOTIDE SEQUENCE</scope>
</reference>
<evidence type="ECO:0000256" key="2">
    <source>
        <dbReference type="ARBA" id="ARBA00022448"/>
    </source>
</evidence>
<evidence type="ECO:0000313" key="10">
    <source>
        <dbReference type="EnsemblMetazoa" id="XP_030833010"/>
    </source>
</evidence>
<feature type="transmembrane region" description="Helical" evidence="9">
    <location>
        <begin position="157"/>
        <end position="180"/>
    </location>
</feature>
<evidence type="ECO:0000256" key="3">
    <source>
        <dbReference type="ARBA" id="ARBA00022475"/>
    </source>
</evidence>
<keyword evidence="5 9" id="KW-1133">Transmembrane helix</keyword>
<accession>A0A7M7N900</accession>
<keyword evidence="7" id="KW-0675">Receptor</keyword>
<feature type="transmembrane region" description="Helical" evidence="9">
    <location>
        <begin position="443"/>
        <end position="465"/>
    </location>
</feature>
<proteinExistence type="predicted"/>
<dbReference type="KEGG" id="spu:100890188"/>
<comment type="subcellular location">
    <subcellularLocation>
        <location evidence="1">Cell membrane</location>
        <topology evidence="1">Multi-pass membrane protein</topology>
    </subcellularLocation>
</comment>
<keyword evidence="11" id="KW-1185">Reference proteome</keyword>
<dbReference type="Proteomes" id="UP000007110">
    <property type="component" value="Unassembled WGS sequence"/>
</dbReference>
<feature type="transmembrane region" description="Helical" evidence="9">
    <location>
        <begin position="410"/>
        <end position="431"/>
    </location>
</feature>
<dbReference type="PANTHER" id="PTHR21444:SF15">
    <property type="entry name" value="RECEPTOR FOR RETINOL UPTAKE STRA6"/>
    <property type="match status" value="1"/>
</dbReference>
<evidence type="ECO:0000256" key="6">
    <source>
        <dbReference type="ARBA" id="ARBA00023136"/>
    </source>
</evidence>
<keyword evidence="6 9" id="KW-0472">Membrane</keyword>
<dbReference type="OMA" id="FWITITV"/>
<feature type="transmembrane region" description="Helical" evidence="9">
    <location>
        <begin position="42"/>
        <end position="61"/>
    </location>
</feature>
<dbReference type="GO" id="GO:0005886">
    <property type="term" value="C:plasma membrane"/>
    <property type="evidence" value="ECO:0000318"/>
    <property type="project" value="GO_Central"/>
</dbReference>
<organism evidence="10 11">
    <name type="scientific">Strongylocentrotus purpuratus</name>
    <name type="common">Purple sea urchin</name>
    <dbReference type="NCBI Taxonomy" id="7668"/>
    <lineage>
        <taxon>Eukaryota</taxon>
        <taxon>Metazoa</taxon>
        <taxon>Echinodermata</taxon>
        <taxon>Eleutherozoa</taxon>
        <taxon>Echinozoa</taxon>
        <taxon>Echinoidea</taxon>
        <taxon>Euechinoidea</taxon>
        <taxon>Echinacea</taxon>
        <taxon>Camarodonta</taxon>
        <taxon>Echinidea</taxon>
        <taxon>Strongylocentrotidae</taxon>
        <taxon>Strongylocentrotus</taxon>
    </lineage>
</organism>
<evidence type="ECO:0000256" key="7">
    <source>
        <dbReference type="ARBA" id="ARBA00023170"/>
    </source>
</evidence>
<dbReference type="GO" id="GO:0071939">
    <property type="term" value="P:vitamin A import into cell"/>
    <property type="evidence" value="ECO:0000318"/>
    <property type="project" value="GO_Central"/>
</dbReference>
<feature type="compositionally biased region" description="Basic and acidic residues" evidence="8">
    <location>
        <begin position="796"/>
        <end position="820"/>
    </location>
</feature>
<keyword evidence="2" id="KW-0813">Transport</keyword>
<dbReference type="OrthoDB" id="2376984at2759"/>
<evidence type="ECO:0000256" key="8">
    <source>
        <dbReference type="SAM" id="MobiDB-lite"/>
    </source>
</evidence>
<dbReference type="AlphaFoldDB" id="A0A7M7N900"/>
<evidence type="ECO:0000313" key="11">
    <source>
        <dbReference type="Proteomes" id="UP000007110"/>
    </source>
</evidence>